<keyword evidence="2" id="KW-1185">Reference proteome</keyword>
<evidence type="ECO:0000313" key="1">
    <source>
        <dbReference type="EMBL" id="KAF9645732.1"/>
    </source>
</evidence>
<dbReference type="EMBL" id="MU118080">
    <property type="protein sequence ID" value="KAF9645732.1"/>
    <property type="molecule type" value="Genomic_DNA"/>
</dbReference>
<protein>
    <submittedName>
        <fullName evidence="1">Uncharacterized protein</fullName>
    </submittedName>
</protein>
<sequence length="171" mass="19706">MEVSASWTGRGVRYIYLPSPVPDYPSRVFLMVPPTHPALQQISHLDRTSPDFHGQLDKALRGREYRQCVPKLQGDDLVWLVDYLDEVLDRLDLSGPISWRCLRELRNIWSTRAILPTSVTLSTDLLKIDPEPFASRSFGDVFRGTLNDSRVHIKRIRTDDPDDEWTTEVCL</sequence>
<reference evidence="1" key="2">
    <citation type="journal article" date="2020" name="Nat. Commun.">
        <title>Large-scale genome sequencing of mycorrhizal fungi provides insights into the early evolution of symbiotic traits.</title>
        <authorList>
            <person name="Miyauchi S."/>
            <person name="Kiss E."/>
            <person name="Kuo A."/>
            <person name="Drula E."/>
            <person name="Kohler A."/>
            <person name="Sanchez-Garcia M."/>
            <person name="Morin E."/>
            <person name="Andreopoulos B."/>
            <person name="Barry K.W."/>
            <person name="Bonito G."/>
            <person name="Buee M."/>
            <person name="Carver A."/>
            <person name="Chen C."/>
            <person name="Cichocki N."/>
            <person name="Clum A."/>
            <person name="Culley D."/>
            <person name="Crous P.W."/>
            <person name="Fauchery L."/>
            <person name="Girlanda M."/>
            <person name="Hayes R.D."/>
            <person name="Keri Z."/>
            <person name="LaButti K."/>
            <person name="Lipzen A."/>
            <person name="Lombard V."/>
            <person name="Magnuson J."/>
            <person name="Maillard F."/>
            <person name="Murat C."/>
            <person name="Nolan M."/>
            <person name="Ohm R.A."/>
            <person name="Pangilinan J."/>
            <person name="Pereira M.F."/>
            <person name="Perotto S."/>
            <person name="Peter M."/>
            <person name="Pfister S."/>
            <person name="Riley R."/>
            <person name="Sitrit Y."/>
            <person name="Stielow J.B."/>
            <person name="Szollosi G."/>
            <person name="Zifcakova L."/>
            <person name="Stursova M."/>
            <person name="Spatafora J.W."/>
            <person name="Tedersoo L."/>
            <person name="Vaario L.M."/>
            <person name="Yamada A."/>
            <person name="Yan M."/>
            <person name="Wang P."/>
            <person name="Xu J."/>
            <person name="Bruns T."/>
            <person name="Baldrian P."/>
            <person name="Vilgalys R."/>
            <person name="Dunand C."/>
            <person name="Henrissat B."/>
            <person name="Grigoriev I.V."/>
            <person name="Hibbett D."/>
            <person name="Nagy L.G."/>
            <person name="Martin F.M."/>
        </authorList>
    </citation>
    <scope>NUCLEOTIDE SEQUENCE</scope>
    <source>
        <strain evidence="1">P2</strain>
    </source>
</reference>
<proteinExistence type="predicted"/>
<dbReference type="Proteomes" id="UP000886501">
    <property type="component" value="Unassembled WGS sequence"/>
</dbReference>
<accession>A0ACB6Z844</accession>
<comment type="caution">
    <text evidence="1">The sequence shown here is derived from an EMBL/GenBank/DDBJ whole genome shotgun (WGS) entry which is preliminary data.</text>
</comment>
<organism evidence="1 2">
    <name type="scientific">Thelephora ganbajun</name>
    <name type="common">Ganba fungus</name>
    <dbReference type="NCBI Taxonomy" id="370292"/>
    <lineage>
        <taxon>Eukaryota</taxon>
        <taxon>Fungi</taxon>
        <taxon>Dikarya</taxon>
        <taxon>Basidiomycota</taxon>
        <taxon>Agaricomycotina</taxon>
        <taxon>Agaricomycetes</taxon>
        <taxon>Thelephorales</taxon>
        <taxon>Thelephoraceae</taxon>
        <taxon>Thelephora</taxon>
    </lineage>
</organism>
<name>A0ACB6Z844_THEGA</name>
<gene>
    <name evidence="1" type="ORF">BDM02DRAFT_471556</name>
</gene>
<evidence type="ECO:0000313" key="2">
    <source>
        <dbReference type="Proteomes" id="UP000886501"/>
    </source>
</evidence>
<reference evidence="1" key="1">
    <citation type="submission" date="2019-10" db="EMBL/GenBank/DDBJ databases">
        <authorList>
            <consortium name="DOE Joint Genome Institute"/>
            <person name="Kuo A."/>
            <person name="Miyauchi S."/>
            <person name="Kiss E."/>
            <person name="Drula E."/>
            <person name="Kohler A."/>
            <person name="Sanchez-Garcia M."/>
            <person name="Andreopoulos B."/>
            <person name="Barry K.W."/>
            <person name="Bonito G."/>
            <person name="Buee M."/>
            <person name="Carver A."/>
            <person name="Chen C."/>
            <person name="Cichocki N."/>
            <person name="Clum A."/>
            <person name="Culley D."/>
            <person name="Crous P.W."/>
            <person name="Fauchery L."/>
            <person name="Girlanda M."/>
            <person name="Hayes R."/>
            <person name="Keri Z."/>
            <person name="Labutti K."/>
            <person name="Lipzen A."/>
            <person name="Lombard V."/>
            <person name="Magnuson J."/>
            <person name="Maillard F."/>
            <person name="Morin E."/>
            <person name="Murat C."/>
            <person name="Nolan M."/>
            <person name="Ohm R."/>
            <person name="Pangilinan J."/>
            <person name="Pereira M."/>
            <person name="Perotto S."/>
            <person name="Peter M."/>
            <person name="Riley R."/>
            <person name="Sitrit Y."/>
            <person name="Stielow B."/>
            <person name="Szollosi G."/>
            <person name="Zifcakova L."/>
            <person name="Stursova M."/>
            <person name="Spatafora J.W."/>
            <person name="Tedersoo L."/>
            <person name="Vaario L.-M."/>
            <person name="Yamada A."/>
            <person name="Yan M."/>
            <person name="Wang P."/>
            <person name="Xu J."/>
            <person name="Bruns T."/>
            <person name="Baldrian P."/>
            <person name="Vilgalys R."/>
            <person name="Henrissat B."/>
            <person name="Grigoriev I.V."/>
            <person name="Hibbett D."/>
            <person name="Nagy L.G."/>
            <person name="Martin F.M."/>
        </authorList>
    </citation>
    <scope>NUCLEOTIDE SEQUENCE</scope>
    <source>
        <strain evidence="1">P2</strain>
    </source>
</reference>